<dbReference type="RefSeq" id="WP_207328988.1">
    <property type="nucleotide sequence ID" value="NZ_JAFMYW010000002.1"/>
</dbReference>
<dbReference type="NCBIfam" id="NF003549">
    <property type="entry name" value="PRK05205.1-5"/>
    <property type="match status" value="1"/>
</dbReference>
<dbReference type="EC" id="2.4.2.9" evidence="2"/>
<dbReference type="GO" id="GO:0004845">
    <property type="term" value="F:uracil phosphoribosyltransferase activity"/>
    <property type="evidence" value="ECO:0007669"/>
    <property type="project" value="UniProtKB-EC"/>
</dbReference>
<name>A0ABS3JGC8_9BACT</name>
<proteinExistence type="predicted"/>
<accession>A0ABS3JGC8</accession>
<comment type="caution">
    <text evidence="2">The sequence shown here is derived from an EMBL/GenBank/DDBJ whole genome shotgun (WGS) entry which is preliminary data.</text>
</comment>
<sequence>MNQKRLVLSSPLLEIVISRLSQELIENHNDFANSVVLGLQPRGIYFAERVVRELNRTLAGTNPGVTVPLGYLDATFYRDDFRRRDSPLRPNTTNVPFLLENKRVILIDDVMATGRMVRAAMDAMTAFGRPRKVELLVLIDRLYNRDLPITPDYVGQRVHTLDTQRVLVEWTEQGAEQDRIWLVDPE</sequence>
<keyword evidence="2" id="KW-0328">Glycosyltransferase</keyword>
<dbReference type="Pfam" id="PF00156">
    <property type="entry name" value="Pribosyltran"/>
    <property type="match status" value="1"/>
</dbReference>
<keyword evidence="2" id="KW-0808">Transferase</keyword>
<evidence type="ECO:0000313" key="2">
    <source>
        <dbReference type="EMBL" id="MBO0949054.1"/>
    </source>
</evidence>
<dbReference type="InterPro" id="IPR050137">
    <property type="entry name" value="PyrR_bifunctional"/>
</dbReference>
<dbReference type="PANTHER" id="PTHR11608">
    <property type="entry name" value="BIFUNCTIONAL PROTEIN PYRR"/>
    <property type="match status" value="1"/>
</dbReference>
<dbReference type="EMBL" id="JAFMYW010000002">
    <property type="protein sequence ID" value="MBO0949054.1"/>
    <property type="molecule type" value="Genomic_DNA"/>
</dbReference>
<evidence type="ECO:0000259" key="1">
    <source>
        <dbReference type="Pfam" id="PF00156"/>
    </source>
</evidence>
<reference evidence="2 3" key="1">
    <citation type="submission" date="2021-03" db="EMBL/GenBank/DDBJ databases">
        <title>Fibrella sp. HMF5405 genome sequencing and assembly.</title>
        <authorList>
            <person name="Kang H."/>
            <person name="Kim H."/>
            <person name="Bae S."/>
            <person name="Joh K."/>
        </authorList>
    </citation>
    <scope>NUCLEOTIDE SEQUENCE [LARGE SCALE GENOMIC DNA]</scope>
    <source>
        <strain evidence="2 3">HMF5405</strain>
    </source>
</reference>
<dbReference type="SUPFAM" id="SSF53271">
    <property type="entry name" value="PRTase-like"/>
    <property type="match status" value="1"/>
</dbReference>
<gene>
    <name evidence="2" type="primary">pyrR</name>
    <name evidence="2" type="ORF">J2I46_10705</name>
</gene>
<evidence type="ECO:0000313" key="3">
    <source>
        <dbReference type="Proteomes" id="UP000664628"/>
    </source>
</evidence>
<keyword evidence="3" id="KW-1185">Reference proteome</keyword>
<dbReference type="InterPro" id="IPR029057">
    <property type="entry name" value="PRTase-like"/>
</dbReference>
<dbReference type="PANTHER" id="PTHR11608:SF0">
    <property type="entry name" value="BIFUNCTIONAL PROTEIN PYRR"/>
    <property type="match status" value="1"/>
</dbReference>
<dbReference type="Proteomes" id="UP000664628">
    <property type="component" value="Unassembled WGS sequence"/>
</dbReference>
<dbReference type="InterPro" id="IPR000836">
    <property type="entry name" value="PRTase_dom"/>
</dbReference>
<organism evidence="2 3">
    <name type="scientific">Fibrella forsythiae</name>
    <dbReference type="NCBI Taxonomy" id="2817061"/>
    <lineage>
        <taxon>Bacteria</taxon>
        <taxon>Pseudomonadati</taxon>
        <taxon>Bacteroidota</taxon>
        <taxon>Cytophagia</taxon>
        <taxon>Cytophagales</taxon>
        <taxon>Spirosomataceae</taxon>
        <taxon>Fibrella</taxon>
    </lineage>
</organism>
<dbReference type="CDD" id="cd06223">
    <property type="entry name" value="PRTases_typeI"/>
    <property type="match status" value="1"/>
</dbReference>
<dbReference type="Gene3D" id="3.40.50.2020">
    <property type="match status" value="1"/>
</dbReference>
<feature type="domain" description="Phosphoribosyltransferase" evidence="1">
    <location>
        <begin position="8"/>
        <end position="159"/>
    </location>
</feature>
<protein>
    <submittedName>
        <fullName evidence="2">Bifunctional pyr operon transcriptional regulator/uracil phosphoribosyltransferase PyrR</fullName>
        <ecNumber evidence="2">2.4.2.9</ecNumber>
    </submittedName>
</protein>